<keyword evidence="3" id="KW-1003">Cell membrane</keyword>
<evidence type="ECO:0000256" key="8">
    <source>
        <dbReference type="RuleBase" id="RU280814"/>
    </source>
</evidence>
<name>A0A815NEM9_ADIRI</name>
<dbReference type="GO" id="GO:0005254">
    <property type="term" value="F:chloride channel activity"/>
    <property type="evidence" value="ECO:0007669"/>
    <property type="project" value="TreeGrafter"/>
</dbReference>
<sequence length="975" mass="113313">MTPRKSIDNATCISFTAVATGIWCVKDFFLLPQLNQQNMSSEGYSNQQQDKADIYRPADRQNTFVSSDPQQDQLPVDCILVYTIDDDDHENESNHKLKKPYTALEDRRKKFEHYLKKEQGLILQDYKSPSSRVGYVKVSTPFEVLLSTAEKMRMRLPIARIEKRETMLLQSNTSWWKRLKDKLSKPFLLDPALTEDDLDYYTAIYSRNILKFKDLQEEFEELGKAYFTPAERSLLTHELLSRTHSVDNYDDDRPSDPHNLDQSANDPKLGANAIVGSQKSRHQPGIDRLVTKKVYDGYFPLHESLHNYDALPDKDLNDRQKLQRHWATMRKCFKFQPFALIRSYMGEKVAFYFAMTGFYNQMLIAPAIVGLIIFIYGAASVMSDESTSDICGDFGSNTYMCPRCDKVCPFWKLSDSCVYSKISYVFDNAATIVFGIFMSLWARLFVQFWGRRQAAFQYEWDSIDFEAHLEPIRPEYERQAALMKETREDPVTGIKEPNIPIKRRIPYFILSVFVVIITILIVCGTIFGTIVYRVQMDYILRDTSAKTYSSIIITVTGAVINLICSLILSQLYYWLAGKITDLELHKHQSKYDDSLIIKIYLFQFMNFYGSIFYIAFFKGRFLEYPSKYGEPRPDDFTEQCDPAGCLVELSIQLVIIMIGKQIINNIVEFFTAMRRTCMRVCYKEGKHTQYQWEEDNTLYDFNSTVLIDEYLELVIQFGFVTLFVVAFPLAPLFALINNLVELRLDAWKFLSKYKRPIPFKASDIGIWSSIFSAVSYLAVLTNAIIIAWTSEFIPKMAYRVLQSKGTSLDGYVNWTLSSFSIQDYNNTGQMPPNTFNLTYCRYRDFRESTSPYSQTTVYWNVLAARLAFIIVFEHLVFFIIYLMYWLVPSVPKTIQNKIDRERYIDQRERWASKERDDTFKDVAMAAQAAGKLNHIINNDHNDTTELIRRPNGRYVARKPKGILNMSTRITPENES</sequence>
<dbReference type="PANTHER" id="PTHR12308">
    <property type="entry name" value="ANOCTAMIN"/>
    <property type="match status" value="1"/>
</dbReference>
<keyword evidence="5 8" id="KW-1133">Transmembrane helix</keyword>
<dbReference type="PANTHER" id="PTHR12308:SF84">
    <property type="entry name" value="ANOCTAMIN"/>
    <property type="match status" value="1"/>
</dbReference>
<dbReference type="AlphaFoldDB" id="A0A815NEM9"/>
<evidence type="ECO:0000313" key="12">
    <source>
        <dbReference type="EMBL" id="CAF1430936.1"/>
    </source>
</evidence>
<feature type="transmembrane region" description="Helical" evidence="8">
    <location>
        <begin position="595"/>
        <end position="616"/>
    </location>
</feature>
<feature type="transmembrane region" description="Helical" evidence="8">
    <location>
        <begin position="429"/>
        <end position="446"/>
    </location>
</feature>
<feature type="transmembrane region" description="Helical" evidence="8">
    <location>
        <begin position="761"/>
        <end position="788"/>
    </location>
</feature>
<dbReference type="Pfam" id="PF16178">
    <property type="entry name" value="Anoct_dimer"/>
    <property type="match status" value="2"/>
</dbReference>
<comment type="similarity">
    <text evidence="2 8">Belongs to the anoctamin family.</text>
</comment>
<feature type="transmembrane region" description="Helical" evidence="8">
    <location>
        <begin position="349"/>
        <end position="376"/>
    </location>
</feature>
<dbReference type="Pfam" id="PF04547">
    <property type="entry name" value="Anoctamin"/>
    <property type="match status" value="1"/>
</dbReference>
<dbReference type="GO" id="GO:0046983">
    <property type="term" value="F:protein dimerization activity"/>
    <property type="evidence" value="ECO:0007669"/>
    <property type="project" value="InterPro"/>
</dbReference>
<dbReference type="InterPro" id="IPR049452">
    <property type="entry name" value="Anoctamin_TM"/>
</dbReference>
<keyword evidence="6 8" id="KW-0472">Membrane</keyword>
<dbReference type="InterPro" id="IPR007632">
    <property type="entry name" value="Anoctamin"/>
</dbReference>
<feature type="compositionally biased region" description="Basic and acidic residues" evidence="9">
    <location>
        <begin position="245"/>
        <end position="259"/>
    </location>
</feature>
<protein>
    <recommendedName>
        <fullName evidence="8">Anoctamin</fullName>
    </recommendedName>
</protein>
<feature type="region of interest" description="Disordered" evidence="9">
    <location>
        <begin position="245"/>
        <end position="268"/>
    </location>
</feature>
<feature type="transmembrane region" description="Helical" evidence="8">
    <location>
        <begin position="862"/>
        <end position="887"/>
    </location>
</feature>
<organism evidence="12 13">
    <name type="scientific">Adineta ricciae</name>
    <name type="common">Rotifer</name>
    <dbReference type="NCBI Taxonomy" id="249248"/>
    <lineage>
        <taxon>Eukaryota</taxon>
        <taxon>Metazoa</taxon>
        <taxon>Spiralia</taxon>
        <taxon>Gnathifera</taxon>
        <taxon>Rotifera</taxon>
        <taxon>Eurotatoria</taxon>
        <taxon>Bdelloidea</taxon>
        <taxon>Adinetida</taxon>
        <taxon>Adinetidae</taxon>
        <taxon>Adineta</taxon>
    </lineage>
</organism>
<evidence type="ECO:0000259" key="11">
    <source>
        <dbReference type="Pfam" id="PF16178"/>
    </source>
</evidence>
<proteinExistence type="inferred from homology"/>
<reference evidence="12" key="1">
    <citation type="submission" date="2021-02" db="EMBL/GenBank/DDBJ databases">
        <authorList>
            <person name="Nowell W R."/>
        </authorList>
    </citation>
    <scope>NUCLEOTIDE SEQUENCE</scope>
</reference>
<keyword evidence="4 8" id="KW-0812">Transmembrane</keyword>
<feature type="domain" description="Anoctamin dimerisation" evidence="11">
    <location>
        <begin position="278"/>
        <end position="337"/>
    </location>
</feature>
<evidence type="ECO:0000256" key="1">
    <source>
        <dbReference type="ARBA" id="ARBA00004651"/>
    </source>
</evidence>
<evidence type="ECO:0000256" key="3">
    <source>
        <dbReference type="ARBA" id="ARBA00022475"/>
    </source>
</evidence>
<feature type="domain" description="Anoctamin dimerisation" evidence="11">
    <location>
        <begin position="75"/>
        <end position="245"/>
    </location>
</feature>
<feature type="transmembrane region" description="Helical" evidence="8">
    <location>
        <begin position="505"/>
        <end position="531"/>
    </location>
</feature>
<evidence type="ECO:0000256" key="4">
    <source>
        <dbReference type="ARBA" id="ARBA00022692"/>
    </source>
</evidence>
<dbReference type="Proteomes" id="UP000663828">
    <property type="component" value="Unassembled WGS sequence"/>
</dbReference>
<evidence type="ECO:0000313" key="13">
    <source>
        <dbReference type="Proteomes" id="UP000663828"/>
    </source>
</evidence>
<dbReference type="GO" id="GO:0005886">
    <property type="term" value="C:plasma membrane"/>
    <property type="evidence" value="ECO:0007669"/>
    <property type="project" value="UniProtKB-SubCell"/>
</dbReference>
<feature type="transmembrane region" description="Helical" evidence="8">
    <location>
        <begin position="551"/>
        <end position="575"/>
    </location>
</feature>
<evidence type="ECO:0000256" key="6">
    <source>
        <dbReference type="ARBA" id="ARBA00023136"/>
    </source>
</evidence>
<evidence type="ECO:0000256" key="9">
    <source>
        <dbReference type="SAM" id="MobiDB-lite"/>
    </source>
</evidence>
<feature type="domain" description="Anoctamin transmembrane" evidence="10">
    <location>
        <begin position="341"/>
        <end position="901"/>
    </location>
</feature>
<keyword evidence="7" id="KW-0325">Glycoprotein</keyword>
<comment type="caution">
    <text evidence="12">The sequence shown here is derived from an EMBL/GenBank/DDBJ whole genome shotgun (WGS) entry which is preliminary data.</text>
</comment>
<dbReference type="EMBL" id="CAJNOR010003614">
    <property type="protein sequence ID" value="CAF1430936.1"/>
    <property type="molecule type" value="Genomic_DNA"/>
</dbReference>
<dbReference type="InterPro" id="IPR032394">
    <property type="entry name" value="Anoct_dimer"/>
</dbReference>
<evidence type="ECO:0000259" key="10">
    <source>
        <dbReference type="Pfam" id="PF04547"/>
    </source>
</evidence>
<feature type="transmembrane region" description="Helical" evidence="8">
    <location>
        <begin position="713"/>
        <end position="740"/>
    </location>
</feature>
<keyword evidence="13" id="KW-1185">Reference proteome</keyword>
<evidence type="ECO:0000256" key="7">
    <source>
        <dbReference type="ARBA" id="ARBA00023180"/>
    </source>
</evidence>
<evidence type="ECO:0000256" key="2">
    <source>
        <dbReference type="ARBA" id="ARBA00009671"/>
    </source>
</evidence>
<gene>
    <name evidence="12" type="ORF">XAT740_LOCUS35769</name>
</gene>
<accession>A0A815NEM9</accession>
<comment type="subcellular location">
    <subcellularLocation>
        <location evidence="1">Cell membrane</location>
        <topology evidence="1">Multi-pass membrane protein</topology>
    </subcellularLocation>
    <subcellularLocation>
        <location evidence="8">Membrane</location>
        <topology evidence="8">Multi-pass membrane protein</topology>
    </subcellularLocation>
</comment>
<evidence type="ECO:0000256" key="5">
    <source>
        <dbReference type="ARBA" id="ARBA00022989"/>
    </source>
</evidence>